<dbReference type="EC" id="2.7.8.33" evidence="2"/>
<name>A0A6J4NSG9_9ACTN</name>
<reference evidence="2" key="1">
    <citation type="submission" date="2020-02" db="EMBL/GenBank/DDBJ databases">
        <authorList>
            <person name="Meier V. D."/>
        </authorList>
    </citation>
    <scope>NUCLEOTIDE SEQUENCE</scope>
    <source>
        <strain evidence="2">AVDCRST_MAG55</strain>
    </source>
</reference>
<feature type="compositionally biased region" description="Basic residues" evidence="1">
    <location>
        <begin position="49"/>
        <end position="59"/>
    </location>
</feature>
<feature type="compositionally biased region" description="Basic and acidic residues" evidence="1">
    <location>
        <begin position="76"/>
        <end position="93"/>
    </location>
</feature>
<feature type="region of interest" description="Disordered" evidence="1">
    <location>
        <begin position="259"/>
        <end position="328"/>
    </location>
</feature>
<gene>
    <name evidence="2" type="ORF">AVDCRST_MAG55-393</name>
</gene>
<sequence length="328" mass="35797">DDRDGGRRGVGVPGRGCARAAAREVRRRTEPARRAEPPLLPRGPDAAARRGRHLYRHAGRGCGPAARSGVAAPDGGGRDLDRRPRRRPLEPPLRHQGGGPGARRHRPHLFLSAAAALRGPRRVVGGRLCGGGLLDRGAQQRLQLYGRHRRLHGRRRDRQRLLPHPARGPARGHPPRPDRGDGGVPRLEREPGLNVYRRLRRVLPGLLAGRGGPLRPRAAGRALDAFGLRSRRLGLPSLPVRHRHHPLPAPAKRGRQEHLFGPPGAHLPAHNPGCRAPPPHQQPLLRRERGRGPRGASRGRKRPLRAARPDPGCRALRGARGATEAGRL</sequence>
<feature type="compositionally biased region" description="Low complexity" evidence="1">
    <location>
        <begin position="162"/>
        <end position="171"/>
    </location>
</feature>
<dbReference type="GO" id="GO:0036380">
    <property type="term" value="F:UDP-N-acetylglucosamine-undecaprenyl-phosphate N-acetylglucosaminephosphotransferase activity"/>
    <property type="evidence" value="ECO:0007669"/>
    <property type="project" value="UniProtKB-EC"/>
</dbReference>
<evidence type="ECO:0000313" key="2">
    <source>
        <dbReference type="EMBL" id="CAA9396491.1"/>
    </source>
</evidence>
<feature type="non-terminal residue" evidence="2">
    <location>
        <position position="328"/>
    </location>
</feature>
<keyword evidence="2" id="KW-0808">Transferase</keyword>
<dbReference type="AlphaFoldDB" id="A0A6J4NSG9"/>
<organism evidence="2">
    <name type="scientific">uncultured Rubrobacteraceae bacterium</name>
    <dbReference type="NCBI Taxonomy" id="349277"/>
    <lineage>
        <taxon>Bacteria</taxon>
        <taxon>Bacillati</taxon>
        <taxon>Actinomycetota</taxon>
        <taxon>Rubrobacteria</taxon>
        <taxon>Rubrobacterales</taxon>
        <taxon>Rubrobacteraceae</taxon>
        <taxon>environmental samples</taxon>
    </lineage>
</organism>
<feature type="non-terminal residue" evidence="2">
    <location>
        <position position="1"/>
    </location>
</feature>
<protein>
    <submittedName>
        <fullName evidence="2">Undecaprenyl-phosphate alpha-N-acetylglucosaminyl 1-phosphate transferase</fullName>
        <ecNumber evidence="2">2.7.8.33</ecNumber>
    </submittedName>
</protein>
<dbReference type="EMBL" id="CADCUZ010000018">
    <property type="protein sequence ID" value="CAA9396491.1"/>
    <property type="molecule type" value="Genomic_DNA"/>
</dbReference>
<feature type="compositionally biased region" description="Basic and acidic residues" evidence="1">
    <location>
        <begin position="21"/>
        <end position="36"/>
    </location>
</feature>
<feature type="compositionally biased region" description="Basic and acidic residues" evidence="1">
    <location>
        <begin position="175"/>
        <end position="190"/>
    </location>
</feature>
<evidence type="ECO:0000256" key="1">
    <source>
        <dbReference type="SAM" id="MobiDB-lite"/>
    </source>
</evidence>
<feature type="region of interest" description="Disordered" evidence="1">
    <location>
        <begin position="146"/>
        <end position="190"/>
    </location>
</feature>
<proteinExistence type="predicted"/>
<feature type="region of interest" description="Disordered" evidence="1">
    <location>
        <begin position="1"/>
        <end position="105"/>
    </location>
</feature>
<accession>A0A6J4NSG9</accession>
<feature type="compositionally biased region" description="Basic residues" evidence="1">
    <location>
        <begin position="146"/>
        <end position="158"/>
    </location>
</feature>